<sequence length="194" mass="21191">MLRLCAALRAASALRQPHLFHIDFSAKHMPGRLYFADRAAKSTSQEPNFVCLDNAMACQSADSNAAVLIRSGAPKDDELLQTGCMRFQGGGAAFVFRHHRLLFQGIGDAAVQTHEVSLHHDDIFALVSGMHRQEDIDAWVRAVETATVEGDVEYVAEEMLLQMRCVTEGCTSVVARVSKFSTGLPEPPCCSQAL</sequence>
<reference evidence="1 2" key="1">
    <citation type="submission" date="2015-07" db="EMBL/GenBank/DDBJ databases">
        <title>High-quality genome of monoxenous trypanosomatid Leptomonas pyrrhocoris.</title>
        <authorList>
            <person name="Flegontov P."/>
            <person name="Butenko A."/>
            <person name="Firsov S."/>
            <person name="Vlcek C."/>
            <person name="Logacheva M.D."/>
            <person name="Field M."/>
            <person name="Filatov D."/>
            <person name="Flegontova O."/>
            <person name="Gerasimov E."/>
            <person name="Jackson A.P."/>
            <person name="Kelly S."/>
            <person name="Opperdoes F."/>
            <person name="O'Reilly A."/>
            <person name="Votypka J."/>
            <person name="Yurchenko V."/>
            <person name="Lukes J."/>
        </authorList>
    </citation>
    <scope>NUCLEOTIDE SEQUENCE [LARGE SCALE GENOMIC DNA]</scope>
    <source>
        <strain evidence="1">H10</strain>
    </source>
</reference>
<proteinExistence type="predicted"/>
<dbReference type="GeneID" id="26904055"/>
<dbReference type="VEuPathDB" id="TriTrypDB:LpyrH10_06_1340"/>
<dbReference type="EMBL" id="LGTL01000006">
    <property type="protein sequence ID" value="KPA81385.1"/>
    <property type="molecule type" value="Genomic_DNA"/>
</dbReference>
<dbReference type="OrthoDB" id="270414at2759"/>
<organism evidence="1 2">
    <name type="scientific">Leptomonas pyrrhocoris</name>
    <name type="common">Firebug parasite</name>
    <dbReference type="NCBI Taxonomy" id="157538"/>
    <lineage>
        <taxon>Eukaryota</taxon>
        <taxon>Discoba</taxon>
        <taxon>Euglenozoa</taxon>
        <taxon>Kinetoplastea</taxon>
        <taxon>Metakinetoplastina</taxon>
        <taxon>Trypanosomatida</taxon>
        <taxon>Trypanosomatidae</taxon>
        <taxon>Leishmaniinae</taxon>
        <taxon>Leptomonas</taxon>
    </lineage>
</organism>
<dbReference type="RefSeq" id="XP_015659824.1">
    <property type="nucleotide sequence ID" value="XM_015801204.1"/>
</dbReference>
<keyword evidence="2" id="KW-1185">Reference proteome</keyword>
<name>A0A0M9G344_LEPPY</name>
<accession>A0A0M9G344</accession>
<evidence type="ECO:0000313" key="2">
    <source>
        <dbReference type="Proteomes" id="UP000037923"/>
    </source>
</evidence>
<dbReference type="AlphaFoldDB" id="A0A0M9G344"/>
<comment type="caution">
    <text evidence="1">The sequence shown here is derived from an EMBL/GenBank/DDBJ whole genome shotgun (WGS) entry which is preliminary data.</text>
</comment>
<evidence type="ECO:0000313" key="1">
    <source>
        <dbReference type="EMBL" id="KPA81385.1"/>
    </source>
</evidence>
<dbReference type="OMA" id="FVCLDNA"/>
<dbReference type="Proteomes" id="UP000037923">
    <property type="component" value="Unassembled WGS sequence"/>
</dbReference>
<protein>
    <submittedName>
        <fullName evidence="1">Uncharacterized protein</fullName>
    </submittedName>
</protein>
<gene>
    <name evidence="1" type="ORF">ABB37_03764</name>
</gene>